<evidence type="ECO:0000256" key="2">
    <source>
        <dbReference type="ARBA" id="ARBA00022884"/>
    </source>
</evidence>
<dbReference type="Proteomes" id="UP000092884">
    <property type="component" value="Chromosome"/>
</dbReference>
<reference evidence="5" key="1">
    <citation type="submission" date="2016-07" db="EMBL/GenBank/DDBJ databases">
        <authorList>
            <person name="Florea S."/>
            <person name="Webb J.S."/>
            <person name="Jaromczyk J."/>
            <person name="Schardl C.L."/>
        </authorList>
    </citation>
    <scope>NUCLEOTIDE SEQUENCE [LARGE SCALE GENOMIC DNA]</scope>
    <source>
        <strain evidence="5">MIT 01-6242</strain>
    </source>
</reference>
<dbReference type="GO" id="GO:0003723">
    <property type="term" value="F:RNA binding"/>
    <property type="evidence" value="ECO:0007669"/>
    <property type="project" value="UniProtKB-UniRule"/>
</dbReference>
<dbReference type="InterPro" id="IPR020081">
    <property type="entry name" value="SsrA-bd_prot_CS"/>
</dbReference>
<accession>A0A1B1U4G9</accession>
<dbReference type="Gene3D" id="2.40.280.10">
    <property type="match status" value="1"/>
</dbReference>
<comment type="subcellular location">
    <subcellularLocation>
        <location evidence="3">Cytoplasm</location>
    </subcellularLocation>
    <text evidence="3">The tmRNA-SmpB complex associates with stalled 70S ribosomes.</text>
</comment>
<dbReference type="SUPFAM" id="SSF74982">
    <property type="entry name" value="Small protein B (SmpB)"/>
    <property type="match status" value="1"/>
</dbReference>
<dbReference type="InterPro" id="IPR000037">
    <property type="entry name" value="SsrA-bd_prot"/>
</dbReference>
<dbReference type="RefSeq" id="WP_066338943.1">
    <property type="nucleotide sequence ID" value="NZ_CP016503.1"/>
</dbReference>
<dbReference type="STRING" id="222136.BBW65_01885"/>
<dbReference type="NCBIfam" id="TIGR00086">
    <property type="entry name" value="smpB"/>
    <property type="match status" value="1"/>
</dbReference>
<dbReference type="AlphaFoldDB" id="A0A1B1U4G9"/>
<dbReference type="EMBL" id="CP016503">
    <property type="protein sequence ID" value="ANV97631.1"/>
    <property type="molecule type" value="Genomic_DNA"/>
</dbReference>
<name>A0A1B1U4G9_9HELI</name>
<dbReference type="Pfam" id="PF01668">
    <property type="entry name" value="SmpB"/>
    <property type="match status" value="1"/>
</dbReference>
<dbReference type="PANTHER" id="PTHR30308">
    <property type="entry name" value="TMRNA-BINDING COMPONENT OF TRANS-TRANSLATION TAGGING COMPLEX"/>
    <property type="match status" value="1"/>
</dbReference>
<dbReference type="GO" id="GO:0005829">
    <property type="term" value="C:cytosol"/>
    <property type="evidence" value="ECO:0007669"/>
    <property type="project" value="TreeGrafter"/>
</dbReference>
<comment type="similarity">
    <text evidence="3">Belongs to the SmpB family.</text>
</comment>
<evidence type="ECO:0000313" key="5">
    <source>
        <dbReference type="Proteomes" id="UP000092884"/>
    </source>
</evidence>
<proteinExistence type="inferred from homology"/>
<dbReference type="HAMAP" id="MF_00023">
    <property type="entry name" value="SmpB"/>
    <property type="match status" value="1"/>
</dbReference>
<keyword evidence="5" id="KW-1185">Reference proteome</keyword>
<evidence type="ECO:0000313" key="4">
    <source>
        <dbReference type="EMBL" id="ANV97631.1"/>
    </source>
</evidence>
<keyword evidence="1 3" id="KW-0963">Cytoplasm</keyword>
<dbReference type="GO" id="GO:0070930">
    <property type="term" value="P:trans-translation-dependent protein tagging"/>
    <property type="evidence" value="ECO:0007669"/>
    <property type="project" value="TreeGrafter"/>
</dbReference>
<sequence length="153" mass="17616">MKVIARNKKALFDYQILERYEAGMVLSGAEVKAIRAGRVNLKDSFVRIVKGEAFVFNAHITHLQTTHWYYKPNERRERKLLLHKKQIDKILGALTQAGLTCVPLSLYFNERNRAKLEIGIAKGKNLHDKRETLKKKALDLEVQGALKKYQKGL</sequence>
<dbReference type="KEGG" id="het:BBW65_01885"/>
<evidence type="ECO:0000256" key="3">
    <source>
        <dbReference type="HAMAP-Rule" id="MF_00023"/>
    </source>
</evidence>
<dbReference type="CDD" id="cd09294">
    <property type="entry name" value="SmpB"/>
    <property type="match status" value="1"/>
</dbReference>
<protein>
    <recommendedName>
        <fullName evidence="3">SsrA-binding protein</fullName>
    </recommendedName>
    <alternativeName>
        <fullName evidence="3">Small protein B</fullName>
    </alternativeName>
</protein>
<dbReference type="GO" id="GO:0070929">
    <property type="term" value="P:trans-translation"/>
    <property type="evidence" value="ECO:0007669"/>
    <property type="project" value="UniProtKB-UniRule"/>
</dbReference>
<comment type="function">
    <text evidence="3">Required for rescue of stalled ribosomes mediated by trans-translation. Binds to transfer-messenger RNA (tmRNA), required for stable association of tmRNA with ribosomes. tmRNA and SmpB together mimic tRNA shape, replacing the anticodon stem-loop with SmpB. tmRNA is encoded by the ssrA gene; the 2 termini fold to resemble tRNA(Ala) and it encodes a 'tag peptide', a short internal open reading frame. During trans-translation Ala-aminoacylated tmRNA acts like a tRNA, entering the A-site of stalled ribosomes, displacing the stalled mRNA. The ribosome then switches to translate the ORF on the tmRNA; the nascent peptide is terminated with the 'tag peptide' encoded by the tmRNA and targeted for degradation. The ribosome is freed to recommence translation, which seems to be the essential function of trans-translation.</text>
</comment>
<organism evidence="4 5">
    <name type="scientific">Helicobacter enhydrae</name>
    <dbReference type="NCBI Taxonomy" id="222136"/>
    <lineage>
        <taxon>Bacteria</taxon>
        <taxon>Pseudomonadati</taxon>
        <taxon>Campylobacterota</taxon>
        <taxon>Epsilonproteobacteria</taxon>
        <taxon>Campylobacterales</taxon>
        <taxon>Helicobacteraceae</taxon>
        <taxon>Helicobacter</taxon>
    </lineage>
</organism>
<dbReference type="OrthoDB" id="9805462at2"/>
<dbReference type="InterPro" id="IPR023620">
    <property type="entry name" value="SmpB"/>
</dbReference>
<dbReference type="NCBIfam" id="NF003843">
    <property type="entry name" value="PRK05422.1"/>
    <property type="match status" value="1"/>
</dbReference>
<dbReference type="PROSITE" id="PS01317">
    <property type="entry name" value="SSRP"/>
    <property type="match status" value="1"/>
</dbReference>
<dbReference type="PANTHER" id="PTHR30308:SF2">
    <property type="entry name" value="SSRA-BINDING PROTEIN"/>
    <property type="match status" value="1"/>
</dbReference>
<evidence type="ECO:0000256" key="1">
    <source>
        <dbReference type="ARBA" id="ARBA00022490"/>
    </source>
</evidence>
<keyword evidence="2 3" id="KW-0694">RNA-binding</keyword>
<gene>
    <name evidence="3" type="primary">smpB</name>
    <name evidence="4" type="ORF">BBW65_01885</name>
</gene>